<dbReference type="EMBL" id="BPLR01005880">
    <property type="protein sequence ID" value="GIY05801.1"/>
    <property type="molecule type" value="Genomic_DNA"/>
</dbReference>
<accession>A0AAV4QCG3</accession>
<proteinExistence type="predicted"/>
<sequence length="133" mass="15037">MCCCSSLLPSVPFAITGKEAMWTFPDHRHPVDVWSLNTVGRLQEQNPHWMKILSRAACEVLQRQLQNLARIGTDLQLKSSLWKIGWLNRPPTGCCWIGKGFCVLVMLGGSQSVGWVDVFSNSRHVCSIRVERQ</sequence>
<gene>
    <name evidence="1" type="ORF">CEXT_222621</name>
</gene>
<name>A0AAV4QCG3_CAEEX</name>
<keyword evidence="2" id="KW-1185">Reference proteome</keyword>
<evidence type="ECO:0000313" key="2">
    <source>
        <dbReference type="Proteomes" id="UP001054945"/>
    </source>
</evidence>
<evidence type="ECO:0000313" key="1">
    <source>
        <dbReference type="EMBL" id="GIY05801.1"/>
    </source>
</evidence>
<dbReference type="AlphaFoldDB" id="A0AAV4QCG3"/>
<dbReference type="Proteomes" id="UP001054945">
    <property type="component" value="Unassembled WGS sequence"/>
</dbReference>
<protein>
    <submittedName>
        <fullName evidence="1">Uncharacterized protein</fullName>
    </submittedName>
</protein>
<reference evidence="1 2" key="1">
    <citation type="submission" date="2021-06" db="EMBL/GenBank/DDBJ databases">
        <title>Caerostris extrusa draft genome.</title>
        <authorList>
            <person name="Kono N."/>
            <person name="Arakawa K."/>
        </authorList>
    </citation>
    <scope>NUCLEOTIDE SEQUENCE [LARGE SCALE GENOMIC DNA]</scope>
</reference>
<comment type="caution">
    <text evidence="1">The sequence shown here is derived from an EMBL/GenBank/DDBJ whole genome shotgun (WGS) entry which is preliminary data.</text>
</comment>
<organism evidence="1 2">
    <name type="scientific">Caerostris extrusa</name>
    <name type="common">Bark spider</name>
    <name type="synonym">Caerostris bankana</name>
    <dbReference type="NCBI Taxonomy" id="172846"/>
    <lineage>
        <taxon>Eukaryota</taxon>
        <taxon>Metazoa</taxon>
        <taxon>Ecdysozoa</taxon>
        <taxon>Arthropoda</taxon>
        <taxon>Chelicerata</taxon>
        <taxon>Arachnida</taxon>
        <taxon>Araneae</taxon>
        <taxon>Araneomorphae</taxon>
        <taxon>Entelegynae</taxon>
        <taxon>Araneoidea</taxon>
        <taxon>Araneidae</taxon>
        <taxon>Caerostris</taxon>
    </lineage>
</organism>